<evidence type="ECO:0000256" key="7">
    <source>
        <dbReference type="SAM" id="Phobius"/>
    </source>
</evidence>
<keyword evidence="4 7" id="KW-1133">Transmembrane helix</keyword>
<keyword evidence="10" id="KW-1185">Reference proteome</keyword>
<feature type="transmembrane region" description="Helical" evidence="7">
    <location>
        <begin position="96"/>
        <end position="114"/>
    </location>
</feature>
<evidence type="ECO:0000256" key="1">
    <source>
        <dbReference type="ARBA" id="ARBA00004141"/>
    </source>
</evidence>
<feature type="transmembrane region" description="Helical" evidence="7">
    <location>
        <begin position="180"/>
        <end position="204"/>
    </location>
</feature>
<dbReference type="PANTHER" id="PTHR23502">
    <property type="entry name" value="MAJOR FACILITATOR SUPERFAMILY"/>
    <property type="match status" value="1"/>
</dbReference>
<evidence type="ECO:0000313" key="9">
    <source>
        <dbReference type="EMBL" id="PMD37924.1"/>
    </source>
</evidence>
<keyword evidence="3 7" id="KW-0812">Transmembrane</keyword>
<evidence type="ECO:0000313" key="10">
    <source>
        <dbReference type="Proteomes" id="UP000235786"/>
    </source>
</evidence>
<feature type="transmembrane region" description="Helical" evidence="7">
    <location>
        <begin position="280"/>
        <end position="305"/>
    </location>
</feature>
<evidence type="ECO:0000256" key="2">
    <source>
        <dbReference type="ARBA" id="ARBA00022448"/>
    </source>
</evidence>
<dbReference type="SUPFAM" id="SSF103473">
    <property type="entry name" value="MFS general substrate transporter"/>
    <property type="match status" value="1"/>
</dbReference>
<dbReference type="FunFam" id="1.20.1250.20:FF:000172">
    <property type="entry name" value="MFS multidrug resistance transporter"/>
    <property type="match status" value="1"/>
</dbReference>
<keyword evidence="6" id="KW-0325">Glycoprotein</keyword>
<dbReference type="CDD" id="cd17323">
    <property type="entry name" value="MFS_Tpo1_MDR_like"/>
    <property type="match status" value="1"/>
</dbReference>
<dbReference type="OrthoDB" id="440553at2759"/>
<feature type="transmembrane region" description="Helical" evidence="7">
    <location>
        <begin position="145"/>
        <end position="168"/>
    </location>
</feature>
<gene>
    <name evidence="9" type="ORF">L207DRAFT_555419</name>
</gene>
<dbReference type="InterPro" id="IPR036259">
    <property type="entry name" value="MFS_trans_sf"/>
</dbReference>
<dbReference type="InterPro" id="IPR020846">
    <property type="entry name" value="MFS_dom"/>
</dbReference>
<feature type="transmembrane region" description="Helical" evidence="7">
    <location>
        <begin position="317"/>
        <end position="337"/>
    </location>
</feature>
<comment type="subcellular location">
    <subcellularLocation>
        <location evidence="1">Membrane</location>
        <topology evidence="1">Multi-pass membrane protein</topology>
    </subcellularLocation>
</comment>
<dbReference type="Gene3D" id="1.20.1250.20">
    <property type="entry name" value="MFS general substrate transporter like domains"/>
    <property type="match status" value="1"/>
</dbReference>
<feature type="domain" description="Major facilitator superfamily (MFS) profile" evidence="8">
    <location>
        <begin position="56"/>
        <end position="487"/>
    </location>
</feature>
<dbReference type="AlphaFoldDB" id="A0A2J6RHC0"/>
<evidence type="ECO:0000256" key="4">
    <source>
        <dbReference type="ARBA" id="ARBA00022989"/>
    </source>
</evidence>
<reference evidence="9 10" key="1">
    <citation type="submission" date="2016-04" db="EMBL/GenBank/DDBJ databases">
        <title>A degradative enzymes factory behind the ericoid mycorrhizal symbiosis.</title>
        <authorList>
            <consortium name="DOE Joint Genome Institute"/>
            <person name="Martino E."/>
            <person name="Morin E."/>
            <person name="Grelet G."/>
            <person name="Kuo A."/>
            <person name="Kohler A."/>
            <person name="Daghino S."/>
            <person name="Barry K."/>
            <person name="Choi C."/>
            <person name="Cichocki N."/>
            <person name="Clum A."/>
            <person name="Copeland A."/>
            <person name="Hainaut M."/>
            <person name="Haridas S."/>
            <person name="Labutti K."/>
            <person name="Lindquist E."/>
            <person name="Lipzen A."/>
            <person name="Khouja H.-R."/>
            <person name="Murat C."/>
            <person name="Ohm R."/>
            <person name="Olson A."/>
            <person name="Spatafora J."/>
            <person name="Veneault-Fourrey C."/>
            <person name="Henrissat B."/>
            <person name="Grigoriev I."/>
            <person name="Martin F."/>
            <person name="Perotto S."/>
        </authorList>
    </citation>
    <scope>NUCLEOTIDE SEQUENCE [LARGE SCALE GENOMIC DNA]</scope>
    <source>
        <strain evidence="9 10">F</strain>
    </source>
</reference>
<dbReference type="FunFam" id="1.20.1720.10:FF:000009">
    <property type="entry name" value="MFS multidrug transporter"/>
    <property type="match status" value="1"/>
</dbReference>
<evidence type="ECO:0000256" key="6">
    <source>
        <dbReference type="ARBA" id="ARBA00023180"/>
    </source>
</evidence>
<protein>
    <submittedName>
        <fullName evidence="9">MFS general substrate transporter</fullName>
    </submittedName>
</protein>
<dbReference type="PROSITE" id="PS50850">
    <property type="entry name" value="MFS"/>
    <property type="match status" value="1"/>
</dbReference>
<feature type="transmembrane region" description="Helical" evidence="7">
    <location>
        <begin position="401"/>
        <end position="423"/>
    </location>
</feature>
<evidence type="ECO:0000256" key="3">
    <source>
        <dbReference type="ARBA" id="ARBA00022692"/>
    </source>
</evidence>
<evidence type="ECO:0000259" key="8">
    <source>
        <dbReference type="PROSITE" id="PS50850"/>
    </source>
</evidence>
<dbReference type="Proteomes" id="UP000235786">
    <property type="component" value="Unassembled WGS sequence"/>
</dbReference>
<sequence>MSGTHLQEDNDKISPPDSTIFIETKNSPPTLPNNDEASSQVPVPYSAFTVPQKYWITFIIAFIAWFSTLSSFIYFPALSLIASDLHTSIEGVNLTVTSYLIASAVIPSIIAPVADLTGRRPIYMITFSIYFIANIGLALQKSLVGLILLRVVQSVGISGAFAITYGAIADIASPAERGSYVGVVALGTNTAPSIGPLLGGIIAANAGWRWIFWFLSIASGLCLFLMVFFLPETARNIVGDGIGLKSGQVAPPPHPEEMQPSAIILNPLTSLYALFRKDTAINVFCISIWYVTWTCIQASLSTVFIRVYHVSQLQAGLIYIPFGVGVCISAYLTGQLLNRDYRRVAKSHGLAADRTRDQNINTFPIEEARLKTTGYPLILCSLSIVAYGWTLQKHVHISVPLILQFIIGASIQVCFTTLNTLLIDQHPKFPATAQAASNIVRCTFAAIGSAIEQPLINTIGVAWFFIILAALCIACLPLLFVEKRRGMAWRRKRIEVEHAIL</sequence>
<feature type="transmembrane region" description="Helical" evidence="7">
    <location>
        <begin position="121"/>
        <end position="139"/>
    </location>
</feature>
<name>A0A2J6RHC0_HYAVF</name>
<dbReference type="GO" id="GO:0015137">
    <property type="term" value="F:citrate transmembrane transporter activity"/>
    <property type="evidence" value="ECO:0007669"/>
    <property type="project" value="UniProtKB-ARBA"/>
</dbReference>
<organism evidence="9 10">
    <name type="scientific">Hyaloscypha variabilis (strain UAMH 11265 / GT02V1 / F)</name>
    <name type="common">Meliniomyces variabilis</name>
    <dbReference type="NCBI Taxonomy" id="1149755"/>
    <lineage>
        <taxon>Eukaryota</taxon>
        <taxon>Fungi</taxon>
        <taxon>Dikarya</taxon>
        <taxon>Ascomycota</taxon>
        <taxon>Pezizomycotina</taxon>
        <taxon>Leotiomycetes</taxon>
        <taxon>Helotiales</taxon>
        <taxon>Hyaloscyphaceae</taxon>
        <taxon>Hyaloscypha</taxon>
        <taxon>Hyaloscypha variabilis</taxon>
    </lineage>
</organism>
<dbReference type="EMBL" id="KZ613948">
    <property type="protein sequence ID" value="PMD37924.1"/>
    <property type="molecule type" value="Genomic_DNA"/>
</dbReference>
<dbReference type="Pfam" id="PF07690">
    <property type="entry name" value="MFS_1"/>
    <property type="match status" value="1"/>
</dbReference>
<feature type="transmembrane region" description="Helical" evidence="7">
    <location>
        <begin position="210"/>
        <end position="230"/>
    </location>
</feature>
<dbReference type="InterPro" id="IPR011701">
    <property type="entry name" value="MFS"/>
</dbReference>
<proteinExistence type="predicted"/>
<dbReference type="GO" id="GO:0005886">
    <property type="term" value="C:plasma membrane"/>
    <property type="evidence" value="ECO:0007669"/>
    <property type="project" value="TreeGrafter"/>
</dbReference>
<dbReference type="GO" id="GO:0140115">
    <property type="term" value="P:export across plasma membrane"/>
    <property type="evidence" value="ECO:0007669"/>
    <property type="project" value="UniProtKB-ARBA"/>
</dbReference>
<accession>A0A2J6RHC0</accession>
<keyword evidence="5 7" id="KW-0472">Membrane</keyword>
<feature type="transmembrane region" description="Helical" evidence="7">
    <location>
        <begin position="462"/>
        <end position="481"/>
    </location>
</feature>
<dbReference type="PANTHER" id="PTHR23502:SF51">
    <property type="entry name" value="QUINIDINE RESISTANCE PROTEIN 1-RELATED"/>
    <property type="match status" value="1"/>
</dbReference>
<dbReference type="STRING" id="1149755.A0A2J6RHC0"/>
<feature type="transmembrane region" description="Helical" evidence="7">
    <location>
        <begin position="54"/>
        <end position="76"/>
    </location>
</feature>
<evidence type="ECO:0000256" key="5">
    <source>
        <dbReference type="ARBA" id="ARBA00023136"/>
    </source>
</evidence>
<keyword evidence="2" id="KW-0813">Transport</keyword>